<dbReference type="Proteomes" id="UP000094065">
    <property type="component" value="Unassembled WGS sequence"/>
</dbReference>
<keyword evidence="3" id="KW-1185">Reference proteome</keyword>
<dbReference type="EMBL" id="AWGJ01000006">
    <property type="protein sequence ID" value="ODN78284.1"/>
    <property type="molecule type" value="Genomic_DNA"/>
</dbReference>
<accession>A0A1E3HPN2</accession>
<evidence type="ECO:0000313" key="2">
    <source>
        <dbReference type="EMBL" id="ODN78284.1"/>
    </source>
</evidence>
<evidence type="ECO:0000256" key="1">
    <source>
        <dbReference type="SAM" id="MobiDB-lite"/>
    </source>
</evidence>
<name>A0A1E3HPN2_9TREE</name>
<protein>
    <submittedName>
        <fullName evidence="2">Uncharacterized protein</fullName>
    </submittedName>
</protein>
<sequence length="511" mass="58410">MPRSTRPRLTTLTPMPTDVIHLIFDAYVRSLRTQSSAFIDLLCLSRQTYQKYLPSLYHTISISDRNHYSFFKCYEKFLENCSFTPPEYDGSLGPLFDPALDFAAERRVFDFGMIRKIVVGPTEVFESFDRLQHKVRARVPKQENRSGRPIHLFPRLEWLVIKDSVARDHPDCLAQRTSLVSLAILRLLPANLCYAESDRNSPWLSDQLKQMFTRRNITFDSLSLHAGDWRSVHLPNRLSSNRCRQLAYWPKAPINKRSYRKFVELLVPEDKEGQTPGNRGPQFPSQSVKLFNCNATREEWFSPASKTRLTERQTEWRCTLLKSRPGTYARDVEGVFERLGWARASTRLCRSRISHSSSFRSSSLLIPSPASPEGQAGQQVLRREGVLSGSVYGMRVISRARGTVCSVPCDEMFRISNYILRRLLRFYFRFRSVTGSVGEDNDGEVVYGSGGSIGEVHVHGRDRKNGGGMDEGARAGGAWRSRVTSSPSVVKVCRVEWSPVEYSCIRSIDRR</sequence>
<reference evidence="2 3" key="1">
    <citation type="submission" date="2016-06" db="EMBL/GenBank/DDBJ databases">
        <title>Evolution of pathogenesis and genome organization in the Tremellales.</title>
        <authorList>
            <person name="Cuomo C."/>
            <person name="Litvintseva A."/>
            <person name="Heitman J."/>
            <person name="Chen Y."/>
            <person name="Sun S."/>
            <person name="Springer D."/>
            <person name="Dromer F."/>
            <person name="Young S."/>
            <person name="Zeng Q."/>
            <person name="Chapman S."/>
            <person name="Gujja S."/>
            <person name="Saif S."/>
            <person name="Birren B."/>
        </authorList>
    </citation>
    <scope>NUCLEOTIDE SEQUENCE [LARGE SCALE GENOMIC DNA]</scope>
    <source>
        <strain evidence="2 3">CBS 6039</strain>
    </source>
</reference>
<comment type="caution">
    <text evidence="2">The sequence shown here is derived from an EMBL/GenBank/DDBJ whole genome shotgun (WGS) entry which is preliminary data.</text>
</comment>
<dbReference type="RefSeq" id="XP_018993330.1">
    <property type="nucleotide sequence ID" value="XM_019137894.1"/>
</dbReference>
<feature type="region of interest" description="Disordered" evidence="1">
    <location>
        <begin position="457"/>
        <end position="477"/>
    </location>
</feature>
<proteinExistence type="predicted"/>
<organism evidence="2 3">
    <name type="scientific">Cryptococcus amylolentus CBS 6039</name>
    <dbReference type="NCBI Taxonomy" id="1295533"/>
    <lineage>
        <taxon>Eukaryota</taxon>
        <taxon>Fungi</taxon>
        <taxon>Dikarya</taxon>
        <taxon>Basidiomycota</taxon>
        <taxon>Agaricomycotina</taxon>
        <taxon>Tremellomycetes</taxon>
        <taxon>Tremellales</taxon>
        <taxon>Cryptococcaceae</taxon>
        <taxon>Cryptococcus</taxon>
    </lineage>
</organism>
<dbReference type="AlphaFoldDB" id="A0A1E3HPN2"/>
<gene>
    <name evidence="2" type="ORF">L202_03931</name>
</gene>
<evidence type="ECO:0000313" key="3">
    <source>
        <dbReference type="Proteomes" id="UP000094065"/>
    </source>
</evidence>
<dbReference type="GeneID" id="30155240"/>